<name>A0A174HCK0_9CLOT</name>
<feature type="transmembrane region" description="Helical" evidence="1">
    <location>
        <begin position="54"/>
        <end position="73"/>
    </location>
</feature>
<evidence type="ECO:0000313" key="3">
    <source>
        <dbReference type="Proteomes" id="UP000095594"/>
    </source>
</evidence>
<dbReference type="InterPro" id="IPR007163">
    <property type="entry name" value="VCA0040-like"/>
</dbReference>
<protein>
    <submittedName>
        <fullName evidence="2">Membrane protein</fullName>
    </submittedName>
</protein>
<gene>
    <name evidence="2" type="ORF">ERS852471_02136</name>
</gene>
<reference evidence="2 3" key="1">
    <citation type="submission" date="2015-09" db="EMBL/GenBank/DDBJ databases">
        <authorList>
            <consortium name="Pathogen Informatics"/>
        </authorList>
    </citation>
    <scope>NUCLEOTIDE SEQUENCE [LARGE SCALE GENOMIC DNA]</scope>
    <source>
        <strain evidence="2 3">2789STDY5834856</strain>
    </source>
</reference>
<proteinExistence type="predicted"/>
<feature type="transmembrane region" description="Helical" evidence="1">
    <location>
        <begin position="188"/>
        <end position="209"/>
    </location>
</feature>
<feature type="transmembrane region" description="Helical" evidence="1">
    <location>
        <begin position="80"/>
        <end position="100"/>
    </location>
</feature>
<feature type="transmembrane region" description="Helical" evidence="1">
    <location>
        <begin position="244"/>
        <end position="262"/>
    </location>
</feature>
<dbReference type="RefSeq" id="WP_055266419.1">
    <property type="nucleotide sequence ID" value="NZ_CABIXQ010000014.1"/>
</dbReference>
<keyword evidence="1" id="KW-0812">Transmembrane</keyword>
<keyword evidence="1" id="KW-1133">Transmembrane helix</keyword>
<evidence type="ECO:0000256" key="1">
    <source>
        <dbReference type="SAM" id="Phobius"/>
    </source>
</evidence>
<dbReference type="PANTHER" id="PTHR37308">
    <property type="entry name" value="INTEGRAL MEMBRANE PROTEIN"/>
    <property type="match status" value="1"/>
</dbReference>
<accession>A0A174HCK0</accession>
<dbReference type="Pfam" id="PF04018">
    <property type="entry name" value="VCA0040-like"/>
    <property type="match status" value="1"/>
</dbReference>
<dbReference type="OrthoDB" id="9793746at2"/>
<dbReference type="PANTHER" id="PTHR37308:SF1">
    <property type="entry name" value="POLYPRENYL-PHOSPHATE TRANSPORTER"/>
    <property type="match status" value="1"/>
</dbReference>
<feature type="transmembrane region" description="Helical" evidence="1">
    <location>
        <begin position="12"/>
        <end position="34"/>
    </location>
</feature>
<dbReference type="Proteomes" id="UP000095594">
    <property type="component" value="Unassembled WGS sequence"/>
</dbReference>
<evidence type="ECO:0000313" key="2">
    <source>
        <dbReference type="EMBL" id="CUO72613.1"/>
    </source>
</evidence>
<feature type="transmembrane region" description="Helical" evidence="1">
    <location>
        <begin position="145"/>
        <end position="176"/>
    </location>
</feature>
<keyword evidence="1" id="KW-0472">Membrane</keyword>
<organism evidence="2 3">
    <name type="scientific">Clostridium disporicum</name>
    <dbReference type="NCBI Taxonomy" id="84024"/>
    <lineage>
        <taxon>Bacteria</taxon>
        <taxon>Bacillati</taxon>
        <taxon>Bacillota</taxon>
        <taxon>Clostridia</taxon>
        <taxon>Eubacteriales</taxon>
        <taxon>Clostridiaceae</taxon>
        <taxon>Clostridium</taxon>
    </lineage>
</organism>
<feature type="transmembrane region" description="Helical" evidence="1">
    <location>
        <begin position="112"/>
        <end position="133"/>
    </location>
</feature>
<dbReference type="EMBL" id="CYZX01000014">
    <property type="protein sequence ID" value="CUO72613.1"/>
    <property type="molecule type" value="Genomic_DNA"/>
</dbReference>
<feature type="transmembrane region" description="Helical" evidence="1">
    <location>
        <begin position="221"/>
        <end position="238"/>
    </location>
</feature>
<dbReference type="AlphaFoldDB" id="A0A174HCK0"/>
<sequence length="268" mass="29121">MNWIINFFKGIAISVATMVPGVSGGTMAIILNVYDDLIHAVGSFFEDWRKHSKLIFQLALGGIVGVLAFSRIIDKALDKFPTLMAFFFIGVILGGIPTLYRKAISIEKSNFNYIFLIVGFVLALFLSGNNEVASIAIESTGIFNIGLLVLAGIIIAVALILPGISGSFILLILGLYDVTLDAINTFNIKFLIPVGIGVLIGVVLTTKIIEKLIKKYPGKTYMMILGFVVGSIIAIYPSEATNTNIIYSILALIIGFIIIYFISKKDKE</sequence>